<dbReference type="AlphaFoldDB" id="A0A484DMF5"/>
<evidence type="ECO:0000313" key="3">
    <source>
        <dbReference type="EMBL" id="TDH15890.1"/>
    </source>
</evidence>
<feature type="region of interest" description="Disordered" evidence="1">
    <location>
        <begin position="162"/>
        <end position="292"/>
    </location>
</feature>
<feature type="compositionally biased region" description="Low complexity" evidence="1">
    <location>
        <begin position="229"/>
        <end position="239"/>
    </location>
</feature>
<feature type="compositionally biased region" description="Basic and acidic residues" evidence="1">
    <location>
        <begin position="373"/>
        <end position="391"/>
    </location>
</feature>
<proteinExistence type="predicted"/>
<feature type="region of interest" description="Disordered" evidence="1">
    <location>
        <begin position="306"/>
        <end position="514"/>
    </location>
</feature>
<feature type="compositionally biased region" description="Polar residues" evidence="1">
    <location>
        <begin position="202"/>
        <end position="212"/>
    </location>
</feature>
<name>A0A484DMF5_PERFV</name>
<feature type="compositionally biased region" description="Basic residues" evidence="1">
    <location>
        <begin position="132"/>
        <end position="148"/>
    </location>
</feature>
<feature type="compositionally biased region" description="Basic and acidic residues" evidence="1">
    <location>
        <begin position="432"/>
        <end position="443"/>
    </location>
</feature>
<dbReference type="EMBL" id="SCKG01000002">
    <property type="protein sequence ID" value="TDH15890.1"/>
    <property type="molecule type" value="Genomic_DNA"/>
</dbReference>
<dbReference type="PANTHER" id="PTHR22426">
    <property type="entry name" value="ARGININE_SERINE-RICH COILED-COIL PROTEIN 2"/>
    <property type="match status" value="1"/>
</dbReference>
<sequence length="640" mass="72298">MSCSRMLGLQMVIGSRQKKGHQLDPESCHQKMGIDIFGSEWYYKSSRWRLRGYKTDSDEDVIFVSEKCARKSNEIIVDQAKRLALQRDIDQQSQPRQLAKPLTSQGSVAVERRVEREKMETGQATSEDHFAKKEKKHKKGQVSLPKKKNFTVDDGILAEVKKEKKKGKTVDVIVIDTDKESSDGGGEKEEKKKKKKRKIVTESLTDGNGSDVNNKKKNGKAVSKKKKQQQQLLAENQVETEQFGSVKEEVEKKQRKKKKVKNKSEQIKPENVKMEKEEEDKEKAEKNKYPKKAKKGKLIIVVNTEEKQIKEKKKKKKTIDDDTTKAMDGVSVTKKKNPAKVKVAENGGKLETPKRETGEVEEVKVKNKKKKEGKTVEKDNLPNKKKDKSTESEIIIIDEGELKKKGGGKKGRKAYVEVSEETEPKKKKRKKGEREEPLVIKCEEVEEQSSETGKKSKRKKSSNKEGTSVEAVSSGTGAKKNKKIKEEVEDQQESPHKDVVFLSEKTGNTDEVTINQERRQALQMEIDKASQPEKPAKPATLGQWSTAQFDSSDQQQKFLRLMGGFKKGFQPATGNGGKANMALGKDAQQQLQQGLLGEFERAQSRRLDFSNRGSGLGFTAPPKNKFSIDINTCRSVRFDD</sequence>
<feature type="compositionally biased region" description="Basic residues" evidence="1">
    <location>
        <begin position="215"/>
        <end position="228"/>
    </location>
</feature>
<feature type="compositionally biased region" description="Basic and acidic residues" evidence="1">
    <location>
        <begin position="110"/>
        <end position="131"/>
    </location>
</feature>
<feature type="domain" description="Small acidic protein-like" evidence="2">
    <location>
        <begin position="544"/>
        <end position="617"/>
    </location>
</feature>
<comment type="caution">
    <text evidence="3">The sequence shown here is derived from an EMBL/GenBank/DDBJ whole genome shotgun (WGS) entry which is preliminary data.</text>
</comment>
<protein>
    <recommendedName>
        <fullName evidence="2">Small acidic protein-like domain-containing protein</fullName>
    </recommendedName>
</protein>
<evidence type="ECO:0000256" key="1">
    <source>
        <dbReference type="SAM" id="MobiDB-lite"/>
    </source>
</evidence>
<evidence type="ECO:0000259" key="2">
    <source>
        <dbReference type="Pfam" id="PF15477"/>
    </source>
</evidence>
<feature type="region of interest" description="Disordered" evidence="1">
    <location>
        <begin position="89"/>
        <end position="148"/>
    </location>
</feature>
<feature type="compositionally biased region" description="Basic and acidic residues" evidence="1">
    <location>
        <begin position="176"/>
        <end position="190"/>
    </location>
</feature>
<gene>
    <name evidence="3" type="ORF">EPR50_G00014110</name>
</gene>
<reference evidence="3 4" key="1">
    <citation type="submission" date="2019-01" db="EMBL/GenBank/DDBJ databases">
        <title>A chromosome-scale genome assembly of the yellow perch, Perca flavescens.</title>
        <authorList>
            <person name="Feron R."/>
            <person name="Morvezen R."/>
            <person name="Bestin A."/>
            <person name="Haffray P."/>
            <person name="Klopp C."/>
            <person name="Zahm M."/>
            <person name="Cabau C."/>
            <person name="Roques C."/>
            <person name="Donnadieu C."/>
            <person name="Bouchez O."/>
            <person name="Christie M."/>
            <person name="Larson W."/>
            <person name="Guiguen Y."/>
        </authorList>
    </citation>
    <scope>NUCLEOTIDE SEQUENCE [LARGE SCALE GENOMIC DNA]</scope>
    <source>
        <strain evidence="3">YP-PL-M2</strain>
        <tissue evidence="3">Blood</tissue>
    </source>
</reference>
<accession>A0A484DMF5</accession>
<feature type="compositionally biased region" description="Basic and acidic residues" evidence="1">
    <location>
        <begin position="351"/>
        <end position="365"/>
    </location>
</feature>
<dbReference type="Pfam" id="PF15477">
    <property type="entry name" value="SMAP"/>
    <property type="match status" value="1"/>
</dbReference>
<dbReference type="InterPro" id="IPR028124">
    <property type="entry name" value="SMAP_dom"/>
</dbReference>
<feature type="compositionally biased region" description="Polar residues" evidence="1">
    <location>
        <begin position="505"/>
        <end position="514"/>
    </location>
</feature>
<keyword evidence="4" id="KW-1185">Reference proteome</keyword>
<organism evidence="3 4">
    <name type="scientific">Perca flavescens</name>
    <name type="common">American yellow perch</name>
    <name type="synonym">Morone flavescens</name>
    <dbReference type="NCBI Taxonomy" id="8167"/>
    <lineage>
        <taxon>Eukaryota</taxon>
        <taxon>Metazoa</taxon>
        <taxon>Chordata</taxon>
        <taxon>Craniata</taxon>
        <taxon>Vertebrata</taxon>
        <taxon>Euteleostomi</taxon>
        <taxon>Actinopterygii</taxon>
        <taxon>Neopterygii</taxon>
        <taxon>Teleostei</taxon>
        <taxon>Neoteleostei</taxon>
        <taxon>Acanthomorphata</taxon>
        <taxon>Eupercaria</taxon>
        <taxon>Perciformes</taxon>
        <taxon>Percoidei</taxon>
        <taxon>Percidae</taxon>
        <taxon>Percinae</taxon>
        <taxon>Perca</taxon>
    </lineage>
</organism>
<dbReference type="Proteomes" id="UP000295070">
    <property type="component" value="Chromosome 2"/>
</dbReference>
<feature type="compositionally biased region" description="Polar residues" evidence="1">
    <location>
        <begin position="91"/>
        <end position="107"/>
    </location>
</feature>
<dbReference type="PANTHER" id="PTHR22426:SF1">
    <property type="entry name" value="LYSINE-RICH NUCLEOLAR PROTEIN 1"/>
    <property type="match status" value="1"/>
</dbReference>
<dbReference type="STRING" id="8167.A0A484DMF5"/>
<feature type="compositionally biased region" description="Basic and acidic residues" evidence="1">
    <location>
        <begin position="262"/>
        <end position="288"/>
    </location>
</feature>
<evidence type="ECO:0000313" key="4">
    <source>
        <dbReference type="Proteomes" id="UP000295070"/>
    </source>
</evidence>